<proteinExistence type="inferred from homology"/>
<keyword evidence="5" id="KW-0378">Hydrolase</keyword>
<name>A0A2P1END9_9SPIR</name>
<evidence type="ECO:0000259" key="7">
    <source>
        <dbReference type="PROSITE" id="PS51704"/>
    </source>
</evidence>
<dbReference type="CDD" id="cd08600">
    <property type="entry name" value="GDPD_EcGlpQ_like"/>
    <property type="match status" value="1"/>
</dbReference>
<dbReference type="GO" id="GO:0042597">
    <property type="term" value="C:periplasmic space"/>
    <property type="evidence" value="ECO:0007669"/>
    <property type="project" value="TreeGrafter"/>
</dbReference>
<comment type="similarity">
    <text evidence="1">Belongs to the glycerophosphoryl diester phosphodiesterase family.</text>
</comment>
<dbReference type="Pfam" id="PF03009">
    <property type="entry name" value="GDPD"/>
    <property type="match status" value="1"/>
</dbReference>
<dbReference type="FunFam" id="3.20.20.190:FF:000009">
    <property type="entry name" value="Glycerophosphodiester phosphodiesterase, periplasmic"/>
    <property type="match status" value="1"/>
</dbReference>
<dbReference type="EMBL" id="MF480744">
    <property type="protein sequence ID" value="AVL95512.1"/>
    <property type="molecule type" value="Genomic_DNA"/>
</dbReference>
<dbReference type="PROSITE" id="PS51704">
    <property type="entry name" value="GP_PDE"/>
    <property type="match status" value="1"/>
</dbReference>
<feature type="domain" description="GP-PDE" evidence="7">
    <location>
        <begin position="33"/>
        <end position="335"/>
    </location>
</feature>
<dbReference type="PANTHER" id="PTHR43620">
    <property type="entry name" value="GLYCEROPHOSPHORYL DIESTER PHOSPHODIESTERASE"/>
    <property type="match status" value="1"/>
</dbReference>
<dbReference type="GO" id="GO:0006071">
    <property type="term" value="P:glycerol metabolic process"/>
    <property type="evidence" value="ECO:0007669"/>
    <property type="project" value="UniProtKB-KW"/>
</dbReference>
<keyword evidence="3" id="KW-0732">Signal</keyword>
<dbReference type="InterPro" id="IPR030395">
    <property type="entry name" value="GP_PDE_dom"/>
</dbReference>
<dbReference type="GO" id="GO:0006629">
    <property type="term" value="P:lipid metabolic process"/>
    <property type="evidence" value="ECO:0007669"/>
    <property type="project" value="InterPro"/>
</dbReference>
<dbReference type="SUPFAM" id="SSF51695">
    <property type="entry name" value="PLC-like phosphodiesterases"/>
    <property type="match status" value="1"/>
</dbReference>
<dbReference type="NCBIfam" id="NF008354">
    <property type="entry name" value="PRK11143.1"/>
    <property type="match status" value="1"/>
</dbReference>
<dbReference type="InterPro" id="IPR017946">
    <property type="entry name" value="PLC-like_Pdiesterase_TIM-brl"/>
</dbReference>
<reference evidence="8" key="1">
    <citation type="submission" date="2017-07" db="EMBL/GenBank/DDBJ databases">
        <authorList>
            <person name="Sun Z.S."/>
            <person name="Albrecht U."/>
            <person name="Echele G."/>
            <person name="Lee C.C."/>
        </authorList>
    </citation>
    <scope>NUCLEOTIDE SEQUENCE</scope>
</reference>
<evidence type="ECO:0000256" key="1">
    <source>
        <dbReference type="ARBA" id="ARBA00007277"/>
    </source>
</evidence>
<comment type="catalytic activity">
    <reaction evidence="6">
        <text>a sn-glycero-3-phosphodiester + H2O = an alcohol + sn-glycerol 3-phosphate + H(+)</text>
        <dbReference type="Rhea" id="RHEA:12969"/>
        <dbReference type="ChEBI" id="CHEBI:15377"/>
        <dbReference type="ChEBI" id="CHEBI:15378"/>
        <dbReference type="ChEBI" id="CHEBI:30879"/>
        <dbReference type="ChEBI" id="CHEBI:57597"/>
        <dbReference type="ChEBI" id="CHEBI:83408"/>
        <dbReference type="EC" id="3.1.4.46"/>
    </reaction>
</comment>
<protein>
    <recommendedName>
        <fullName evidence="2">glycerophosphodiester phosphodiesterase</fullName>
        <ecNumber evidence="2">3.1.4.46</ecNumber>
    </recommendedName>
</protein>
<dbReference type="PROSITE" id="PS51257">
    <property type="entry name" value="PROKAR_LIPOPROTEIN"/>
    <property type="match status" value="1"/>
</dbReference>
<gene>
    <name evidence="8" type="primary">glpQ</name>
</gene>
<dbReference type="GO" id="GO:0008889">
    <property type="term" value="F:glycerophosphodiester phosphodiesterase activity"/>
    <property type="evidence" value="ECO:0007669"/>
    <property type="project" value="UniProtKB-EC"/>
</dbReference>
<keyword evidence="4" id="KW-0319">Glycerol metabolism</keyword>
<evidence type="ECO:0000256" key="2">
    <source>
        <dbReference type="ARBA" id="ARBA00012247"/>
    </source>
</evidence>
<dbReference type="PANTHER" id="PTHR43620:SF7">
    <property type="entry name" value="GLYCEROPHOSPHODIESTER PHOSPHODIESTERASE GDPD5-RELATED"/>
    <property type="match status" value="1"/>
</dbReference>
<feature type="non-terminal residue" evidence="8">
    <location>
        <position position="342"/>
    </location>
</feature>
<sequence>MKSIKPKSLIFIINIFLIISCQDEKMSQNQKSPLVIAHRGASGYLPEHTLESKAYAYALGADYLEQDIVLTKDNIPVIMHDPELDTTTNVAKLFPERARENGRYYSVDFTLDELKSLSLSERFDPASRNPIYPNRFPLNEYDFKIPTLEEEIQFIQGLNKSTGRNVGIYPEIKKPLWHKQQGKDISKIVIELLNKYGYKSKEDKIYLQTFDFDELKRIREELGYQGKLIMLVGENDWDEAPTDYEYIKSEEGMAEVAKYSDGIGPWIPQIIIEGKITDLTSLAHKHNMEVHPYTLRIDALPSYVKDADELLDLLFNKAKVDGIFTDFTDIVVNFITKRKSRS</sequence>
<accession>A0A2P1END9</accession>
<evidence type="ECO:0000256" key="5">
    <source>
        <dbReference type="ARBA" id="ARBA00022801"/>
    </source>
</evidence>
<dbReference type="Gene3D" id="3.20.20.190">
    <property type="entry name" value="Phosphatidylinositol (PI) phosphodiesterase"/>
    <property type="match status" value="1"/>
</dbReference>
<evidence type="ECO:0000256" key="6">
    <source>
        <dbReference type="ARBA" id="ARBA00047512"/>
    </source>
</evidence>
<evidence type="ECO:0000256" key="4">
    <source>
        <dbReference type="ARBA" id="ARBA00022798"/>
    </source>
</evidence>
<dbReference type="EC" id="3.1.4.46" evidence="2"/>
<organism evidence="8">
    <name type="scientific">Borrelia miyamotoi</name>
    <dbReference type="NCBI Taxonomy" id="47466"/>
    <lineage>
        <taxon>Bacteria</taxon>
        <taxon>Pseudomonadati</taxon>
        <taxon>Spirochaetota</taxon>
        <taxon>Spirochaetia</taxon>
        <taxon>Spirochaetales</taxon>
        <taxon>Borreliaceae</taxon>
        <taxon>Borrelia</taxon>
    </lineage>
</organism>
<dbReference type="AlphaFoldDB" id="A0A2P1END9"/>
<evidence type="ECO:0000313" key="8">
    <source>
        <dbReference type="EMBL" id="AVL95512.1"/>
    </source>
</evidence>
<evidence type="ECO:0000256" key="3">
    <source>
        <dbReference type="ARBA" id="ARBA00022729"/>
    </source>
</evidence>